<gene>
    <name evidence="2" type="ORF">CALCODRAFT_261501</name>
</gene>
<sequence length="51" mass="5738">MFENSVPVVSDAKPRPKSGLARLRGPAVPGWRKAPEPGGQRRRRWIVSRMV</sequence>
<evidence type="ECO:0000256" key="1">
    <source>
        <dbReference type="SAM" id="MobiDB-lite"/>
    </source>
</evidence>
<dbReference type="Proteomes" id="UP000076842">
    <property type="component" value="Unassembled WGS sequence"/>
</dbReference>
<proteinExistence type="predicted"/>
<feature type="compositionally biased region" description="Basic residues" evidence="1">
    <location>
        <begin position="40"/>
        <end position="51"/>
    </location>
</feature>
<keyword evidence="3" id="KW-1185">Reference proteome</keyword>
<reference evidence="2 3" key="1">
    <citation type="journal article" date="2016" name="Mol. Biol. Evol.">
        <title>Comparative Genomics of Early-Diverging Mushroom-Forming Fungi Provides Insights into the Origins of Lignocellulose Decay Capabilities.</title>
        <authorList>
            <person name="Nagy L.G."/>
            <person name="Riley R."/>
            <person name="Tritt A."/>
            <person name="Adam C."/>
            <person name="Daum C."/>
            <person name="Floudas D."/>
            <person name="Sun H."/>
            <person name="Yadav J.S."/>
            <person name="Pangilinan J."/>
            <person name="Larsson K.H."/>
            <person name="Matsuura K."/>
            <person name="Barry K."/>
            <person name="Labutti K."/>
            <person name="Kuo R."/>
            <person name="Ohm R.A."/>
            <person name="Bhattacharya S.S."/>
            <person name="Shirouzu T."/>
            <person name="Yoshinaga Y."/>
            <person name="Martin F.M."/>
            <person name="Grigoriev I.V."/>
            <person name="Hibbett D.S."/>
        </authorList>
    </citation>
    <scope>NUCLEOTIDE SEQUENCE [LARGE SCALE GENOMIC DNA]</scope>
    <source>
        <strain evidence="2 3">HHB12733</strain>
    </source>
</reference>
<organism evidence="2 3">
    <name type="scientific">Calocera cornea HHB12733</name>
    <dbReference type="NCBI Taxonomy" id="1353952"/>
    <lineage>
        <taxon>Eukaryota</taxon>
        <taxon>Fungi</taxon>
        <taxon>Dikarya</taxon>
        <taxon>Basidiomycota</taxon>
        <taxon>Agaricomycotina</taxon>
        <taxon>Dacrymycetes</taxon>
        <taxon>Dacrymycetales</taxon>
        <taxon>Dacrymycetaceae</taxon>
        <taxon>Calocera</taxon>
    </lineage>
</organism>
<protein>
    <submittedName>
        <fullName evidence="2">Uncharacterized protein</fullName>
    </submittedName>
</protein>
<dbReference type="EMBL" id="KV423956">
    <property type="protein sequence ID" value="KZT57962.1"/>
    <property type="molecule type" value="Genomic_DNA"/>
</dbReference>
<name>A0A165GEC4_9BASI</name>
<accession>A0A165GEC4</accession>
<dbReference type="InParanoid" id="A0A165GEC4"/>
<dbReference type="AlphaFoldDB" id="A0A165GEC4"/>
<feature type="region of interest" description="Disordered" evidence="1">
    <location>
        <begin position="1"/>
        <end position="51"/>
    </location>
</feature>
<evidence type="ECO:0000313" key="3">
    <source>
        <dbReference type="Proteomes" id="UP000076842"/>
    </source>
</evidence>
<evidence type="ECO:0000313" key="2">
    <source>
        <dbReference type="EMBL" id="KZT57962.1"/>
    </source>
</evidence>